<dbReference type="Proteomes" id="UP000035722">
    <property type="component" value="Unassembled WGS sequence"/>
</dbReference>
<comment type="similarity">
    <text evidence="1">Belongs to the peptidase C40 family.</text>
</comment>
<name>A0A024H717_9MICC</name>
<dbReference type="RefSeq" id="WP_050056366.1">
    <property type="nucleotide sequence ID" value="NZ_CAQI01000051.1"/>
</dbReference>
<sequence length="261" mass="25965">MPNSKAHGRRRAVPVHTSPLAVLTKSVAGNAGGVSRQAAVIAAASGLVLTSGMAAQAADAPTQREAEPASNLEVTSQVQTPLSADATVQISFERPVVETTPAPVVEAPKPVAVETANAAVAAAPAAAKAAAPAKAQVTVTVTPAAAAPVAAPAAGGVNAIMVSSAYAQIGMIQDCTRLVENALNAAGIPVGDLGPMQFMNYGTVVSDPQPGDMVVQSGHVGIYVGDGQVLSSGLNGKNETAVHPLPWMTSKGAVTFVRAGK</sequence>
<keyword evidence="7" id="KW-1185">Reference proteome</keyword>
<dbReference type="InterPro" id="IPR038765">
    <property type="entry name" value="Papain-like_cys_pep_sf"/>
</dbReference>
<evidence type="ECO:0000256" key="3">
    <source>
        <dbReference type="ARBA" id="ARBA00022801"/>
    </source>
</evidence>
<accession>A0A024H717</accession>
<gene>
    <name evidence="6" type="ORF">ARTSIC4J27_3505</name>
</gene>
<evidence type="ECO:0000256" key="4">
    <source>
        <dbReference type="ARBA" id="ARBA00022807"/>
    </source>
</evidence>
<dbReference type="STRING" id="861266.ARTSIC4J27_3505"/>
<dbReference type="OrthoDB" id="5177647at2"/>
<dbReference type="GO" id="GO:0008234">
    <property type="term" value="F:cysteine-type peptidase activity"/>
    <property type="evidence" value="ECO:0007669"/>
    <property type="project" value="UniProtKB-KW"/>
</dbReference>
<evidence type="ECO:0000259" key="5">
    <source>
        <dbReference type="PROSITE" id="PS51935"/>
    </source>
</evidence>
<comment type="caution">
    <text evidence="6">The sequence shown here is derived from an EMBL/GenBank/DDBJ whole genome shotgun (WGS) entry which is preliminary data.</text>
</comment>
<evidence type="ECO:0000256" key="2">
    <source>
        <dbReference type="ARBA" id="ARBA00022670"/>
    </source>
</evidence>
<evidence type="ECO:0000313" key="6">
    <source>
        <dbReference type="EMBL" id="CCQ47516.1"/>
    </source>
</evidence>
<dbReference type="AlphaFoldDB" id="A0A024H717"/>
<dbReference type="Gene3D" id="3.90.1720.10">
    <property type="entry name" value="endopeptidase domain like (from Nostoc punctiforme)"/>
    <property type="match status" value="1"/>
</dbReference>
<dbReference type="SUPFAM" id="SSF54001">
    <property type="entry name" value="Cysteine proteinases"/>
    <property type="match status" value="1"/>
</dbReference>
<keyword evidence="2" id="KW-0645">Protease</keyword>
<dbReference type="Pfam" id="PF00877">
    <property type="entry name" value="NLPC_P60"/>
    <property type="match status" value="1"/>
</dbReference>
<organism evidence="6 7">
    <name type="scientific">Pseudarthrobacter siccitolerans</name>
    <dbReference type="NCBI Taxonomy" id="861266"/>
    <lineage>
        <taxon>Bacteria</taxon>
        <taxon>Bacillati</taxon>
        <taxon>Actinomycetota</taxon>
        <taxon>Actinomycetes</taxon>
        <taxon>Micrococcales</taxon>
        <taxon>Micrococcaceae</taxon>
        <taxon>Pseudarthrobacter</taxon>
    </lineage>
</organism>
<dbReference type="EMBL" id="CAQI01000051">
    <property type="protein sequence ID" value="CCQ47516.1"/>
    <property type="molecule type" value="Genomic_DNA"/>
</dbReference>
<proteinExistence type="inferred from homology"/>
<evidence type="ECO:0000313" key="7">
    <source>
        <dbReference type="Proteomes" id="UP000035722"/>
    </source>
</evidence>
<reference evidence="7" key="1">
    <citation type="journal article" date="2014" name="Genome Announc.">
        <title>Genome Sequence of Arthrobacter siccitolerans 4J27, a Xeroprotectant-Producing Desiccation-Tolerant Microorganism.</title>
        <authorList>
            <person name="Manzanera M."/>
            <person name="Santa-Cruz-Calvo L."/>
            <person name="Vilchez J.I."/>
            <person name="Garcia-Fontana C."/>
            <person name="Silva-Castro G.A."/>
            <person name="Calvo C."/>
            <person name="Gonzalez-Lopez J."/>
        </authorList>
    </citation>
    <scope>NUCLEOTIDE SEQUENCE [LARGE SCALE GENOMIC DNA]</scope>
    <source>
        <strain evidence="7">4J27</strain>
    </source>
</reference>
<keyword evidence="4" id="KW-0788">Thiol protease</keyword>
<dbReference type="GO" id="GO:0006508">
    <property type="term" value="P:proteolysis"/>
    <property type="evidence" value="ECO:0007669"/>
    <property type="project" value="UniProtKB-KW"/>
</dbReference>
<evidence type="ECO:0000256" key="1">
    <source>
        <dbReference type="ARBA" id="ARBA00007074"/>
    </source>
</evidence>
<feature type="domain" description="NlpC/P60" evidence="5">
    <location>
        <begin position="135"/>
        <end position="261"/>
    </location>
</feature>
<keyword evidence="3" id="KW-0378">Hydrolase</keyword>
<protein>
    <recommendedName>
        <fullName evidence="5">NlpC/P60 domain-containing protein</fullName>
    </recommendedName>
</protein>
<dbReference type="InterPro" id="IPR000064">
    <property type="entry name" value="NLP_P60_dom"/>
</dbReference>
<dbReference type="PROSITE" id="PS51935">
    <property type="entry name" value="NLPC_P60"/>
    <property type="match status" value="1"/>
</dbReference>